<dbReference type="Proteomes" id="UP000182235">
    <property type="component" value="Unassembled WGS sequence"/>
</dbReference>
<gene>
    <name evidence="2" type="ORF">AJ78_08892</name>
</gene>
<dbReference type="VEuPathDB" id="FungiDB:AJ78_08892"/>
<evidence type="ECO:0000313" key="3">
    <source>
        <dbReference type="Proteomes" id="UP000182235"/>
    </source>
</evidence>
<sequence>MKSELNLVHDEHVLNQQRLNNLNLCSGPDLAALFISSEKFKKRPAAPAERERKLTRYSCDNDSSEKKPDNDSLQQSFSPQS</sequence>
<comment type="caution">
    <text evidence="2">The sequence shown here is derived from an EMBL/GenBank/DDBJ whole genome shotgun (WGS) entry which is preliminary data.</text>
</comment>
<proteinExistence type="predicted"/>
<evidence type="ECO:0000313" key="2">
    <source>
        <dbReference type="EMBL" id="OJD09863.1"/>
    </source>
</evidence>
<reference evidence="2 3" key="1">
    <citation type="submission" date="2015-07" db="EMBL/GenBank/DDBJ databases">
        <title>Emmonsia species relationships and genome sequence.</title>
        <authorList>
            <consortium name="The Broad Institute Genomics Platform"/>
            <person name="Cuomo C.A."/>
            <person name="Munoz J.F."/>
            <person name="Imamovic A."/>
            <person name="Priest M.E."/>
            <person name="Young S."/>
            <person name="Clay O.K."/>
            <person name="McEwen J.G."/>
        </authorList>
    </citation>
    <scope>NUCLEOTIDE SEQUENCE [LARGE SCALE GENOMIC DNA]</scope>
    <source>
        <strain evidence="2 3">UAMH 9510</strain>
    </source>
</reference>
<protein>
    <submittedName>
        <fullName evidence="2">Uncharacterized protein</fullName>
    </submittedName>
</protein>
<dbReference type="AlphaFoldDB" id="A0A1J9Q0R9"/>
<feature type="region of interest" description="Disordered" evidence="1">
    <location>
        <begin position="41"/>
        <end position="81"/>
    </location>
</feature>
<organism evidence="2 3">
    <name type="scientific">Emergomyces pasteurianus Ep9510</name>
    <dbReference type="NCBI Taxonomy" id="1447872"/>
    <lineage>
        <taxon>Eukaryota</taxon>
        <taxon>Fungi</taxon>
        <taxon>Dikarya</taxon>
        <taxon>Ascomycota</taxon>
        <taxon>Pezizomycotina</taxon>
        <taxon>Eurotiomycetes</taxon>
        <taxon>Eurotiomycetidae</taxon>
        <taxon>Onygenales</taxon>
        <taxon>Ajellomycetaceae</taxon>
        <taxon>Emergomyces</taxon>
    </lineage>
</organism>
<dbReference type="EMBL" id="LGRN01001083">
    <property type="protein sequence ID" value="OJD09863.1"/>
    <property type="molecule type" value="Genomic_DNA"/>
</dbReference>
<keyword evidence="3" id="KW-1185">Reference proteome</keyword>
<feature type="compositionally biased region" description="Polar residues" evidence="1">
    <location>
        <begin position="71"/>
        <end position="81"/>
    </location>
</feature>
<name>A0A1J9Q0R9_9EURO</name>
<accession>A0A1J9Q0R9</accession>
<evidence type="ECO:0000256" key="1">
    <source>
        <dbReference type="SAM" id="MobiDB-lite"/>
    </source>
</evidence>